<accession>A0A5C5BCP2</accession>
<gene>
    <name evidence="2" type="ORF">FH969_06385</name>
</gene>
<feature type="region of interest" description="Disordered" evidence="1">
    <location>
        <begin position="93"/>
        <end position="133"/>
    </location>
</feature>
<name>A0A5C5BCP2_9MICO</name>
<evidence type="ECO:0000256" key="1">
    <source>
        <dbReference type="SAM" id="MobiDB-lite"/>
    </source>
</evidence>
<comment type="caution">
    <text evidence="2">The sequence shown here is derived from an EMBL/GenBank/DDBJ whole genome shotgun (WGS) entry which is preliminary data.</text>
</comment>
<evidence type="ECO:0000313" key="3">
    <source>
        <dbReference type="Proteomes" id="UP000313849"/>
    </source>
</evidence>
<dbReference type="Proteomes" id="UP000313849">
    <property type="component" value="Unassembled WGS sequence"/>
</dbReference>
<dbReference type="AlphaFoldDB" id="A0A5C5BCP2"/>
<dbReference type="EMBL" id="VENP01000017">
    <property type="protein sequence ID" value="TNU75045.1"/>
    <property type="molecule type" value="Genomic_DNA"/>
</dbReference>
<organism evidence="2 3">
    <name type="scientific">Miniimonas arenae</name>
    <dbReference type="NCBI Taxonomy" id="676201"/>
    <lineage>
        <taxon>Bacteria</taxon>
        <taxon>Bacillati</taxon>
        <taxon>Actinomycetota</taxon>
        <taxon>Actinomycetes</taxon>
        <taxon>Micrococcales</taxon>
        <taxon>Beutenbergiaceae</taxon>
        <taxon>Miniimonas</taxon>
    </lineage>
</organism>
<evidence type="ECO:0000313" key="2">
    <source>
        <dbReference type="EMBL" id="TNU75045.1"/>
    </source>
</evidence>
<proteinExistence type="predicted"/>
<keyword evidence="3" id="KW-1185">Reference proteome</keyword>
<sequence length="133" mass="12931">MPSLLFPADPVAVALAAAETAVTFARAALACAEPRAWSDGGATSFLVARAEDLAALDALLTQVESAQSAAAAHHRATAAFALALGSPSGTAALGPTGGLGSSGQHPLLGPPSPPAWAARPDLFPGLAPTGGRG</sequence>
<protein>
    <submittedName>
        <fullName evidence="2">Uncharacterized protein</fullName>
    </submittedName>
</protein>
<dbReference type="RefSeq" id="WP_139986525.1">
    <property type="nucleotide sequence ID" value="NZ_DAMDJA010000037.1"/>
</dbReference>
<reference evidence="2 3" key="1">
    <citation type="submission" date="2019-06" db="EMBL/GenBank/DDBJ databases">
        <title>Draft genome sequence of Miniimonas arenae KCTC 19750T isolated from sea sand.</title>
        <authorList>
            <person name="Park S.-J."/>
        </authorList>
    </citation>
    <scope>NUCLEOTIDE SEQUENCE [LARGE SCALE GENOMIC DNA]</scope>
    <source>
        <strain evidence="2 3">KCTC 19750</strain>
    </source>
</reference>